<dbReference type="GO" id="GO:0008882">
    <property type="term" value="F:[glutamate-ammonia-ligase] adenylyltransferase activity"/>
    <property type="evidence" value="ECO:0007669"/>
    <property type="project" value="UniProtKB-EC"/>
</dbReference>
<evidence type="ECO:0000256" key="5">
    <source>
        <dbReference type="ARBA" id="ARBA00022842"/>
    </source>
</evidence>
<feature type="domain" description="Glutamate-ammonia ligase adenylyltransferase repeated" evidence="7">
    <location>
        <begin position="605"/>
        <end position="838"/>
    </location>
</feature>
<dbReference type="EC" id="2.7.7.42" evidence="9"/>
<keyword evidence="3" id="KW-0547">Nucleotide-binding</keyword>
<evidence type="ECO:0000313" key="9">
    <source>
        <dbReference type="EMBL" id="MBK6300461.1"/>
    </source>
</evidence>
<evidence type="ECO:0000259" key="8">
    <source>
        <dbReference type="Pfam" id="PF08335"/>
    </source>
</evidence>
<gene>
    <name evidence="9" type="ORF">IPF40_05225</name>
</gene>
<dbReference type="InterPro" id="IPR043519">
    <property type="entry name" value="NT_sf"/>
</dbReference>
<accession>A0A934X3N6</accession>
<dbReference type="Pfam" id="PF08335">
    <property type="entry name" value="GlnD_UR_UTase"/>
    <property type="match status" value="2"/>
</dbReference>
<dbReference type="PANTHER" id="PTHR30621:SF0">
    <property type="entry name" value="BIFUNCTIONAL GLUTAMINE SYNTHETASE ADENYLYLTRANSFERASE_ADENYLYL-REMOVING ENZYME"/>
    <property type="match status" value="1"/>
</dbReference>
<sequence length="1008" mass="108115">MARLGFAEPERSAGLLRDAVLLRLFAPGGDPGAGATLDTDALIESTRAVRTSVAEGLASAADPDLAALGLVRLVEAVLGMPPAHHSDPRALAEVLSTDSVRRRRLLLTLGGSRALVDHLAAHPEHWVAATDATPPTGPGLRTALTSAVTPQARGAATAYDALRVAYRRELVGIAALDLSDPDPVSHLPAAAEALAQLAEAALEAALDIAREEFGPGHEDCRLAIIGMGKTGGGELNYVSDVDVIFVVEPADGVDEERAIKVGTALATATMKACAAQTGEGTLWPVDAALRPEGKAGPLVRTVASHKAYYERWAKTWEFQALLKAWVSAGDREVGIAYKDALRSMIWGAAGREHFVEDVQAMRRRVEQHVPAAEAARQLKLGPGGLRDVEFSVQLLQLVHGRHDESLRSATTLQALHALASGGYVGREDAATLDAAYRLLRTLEHRIQLYRLRRTHLMPTAPDELRVLGRALGLTSKPAEAVVAMWQSQAREVRRIHERLFYRPLLAAAARLSSDDTSLSPQQARERLAALGFRDPAGAMRHLETLTAGVSRRAAIQRTLLPVMLSWFADEADPDAGLLAFRRVSDDLGSIHWYLKMLRDEGSAAERLAHVLGRSRYAADLLIRAPESVSILGDPDGLRPRSQESLAITLRSAAARKDNPDKAMAAVGALRRHELLRIVLGDLTGQFSEDQVGAALADLAGATVEAALEVATRVVGGGEDGLLVDVLVVGMGSLGGRELGYASDADVMVIHQPRPGVSDEAAHRQGLAIVQELVRLVAATGSDALVLDTDLRPEGKNGPLTRSLASYAVYYDRWALTWEFQALLRARPIAGDRGLWEAFAALIDPLRYPAAGLDATQVREIRTMKARVESERLPRGADPRTHLKLGRGGLTDVEWTVQLLQLRHAHEVPSLQTPGTMAGLRAATAAGLVGEEDSATLAAAYENASRLRNANLLWRGRPGDAVPTDIRDADGVGRIVGRDPGTGAGLMEDYLRASRRARAVTESLFYESQ</sequence>
<dbReference type="GO" id="GO:0005524">
    <property type="term" value="F:ATP binding"/>
    <property type="evidence" value="ECO:0007669"/>
    <property type="project" value="UniProtKB-KW"/>
</dbReference>
<dbReference type="AlphaFoldDB" id="A0A934X3N6"/>
<dbReference type="SUPFAM" id="SSF81301">
    <property type="entry name" value="Nucleotidyltransferase"/>
    <property type="match status" value="2"/>
</dbReference>
<keyword evidence="6" id="KW-0511">Multifunctional enzyme</keyword>
<feature type="domain" description="PII-uridylyltransferase/Glutamine-synthetase adenylyltransferase" evidence="8">
    <location>
        <begin position="862"/>
        <end position="1004"/>
    </location>
</feature>
<dbReference type="NCBIfam" id="NF010707">
    <property type="entry name" value="PRK14109.1"/>
    <property type="match status" value="1"/>
</dbReference>
<feature type="domain" description="Glutamate-ammonia ligase adenylyltransferase repeated" evidence="7">
    <location>
        <begin position="108"/>
        <end position="336"/>
    </location>
</feature>
<dbReference type="GO" id="GO:0000820">
    <property type="term" value="P:regulation of glutamine family amino acid metabolic process"/>
    <property type="evidence" value="ECO:0007669"/>
    <property type="project" value="TreeGrafter"/>
</dbReference>
<feature type="domain" description="PII-uridylyltransferase/Glutamine-synthetase adenylyltransferase" evidence="8">
    <location>
        <begin position="360"/>
        <end position="500"/>
    </location>
</feature>
<dbReference type="GO" id="GO:0005829">
    <property type="term" value="C:cytosol"/>
    <property type="evidence" value="ECO:0007669"/>
    <property type="project" value="TreeGrafter"/>
</dbReference>
<dbReference type="Proteomes" id="UP000718281">
    <property type="component" value="Unassembled WGS sequence"/>
</dbReference>
<proteinExistence type="predicted"/>
<keyword evidence="2 9" id="KW-0548">Nucleotidyltransferase</keyword>
<dbReference type="InterPro" id="IPR023057">
    <property type="entry name" value="GlnE"/>
</dbReference>
<evidence type="ECO:0000256" key="6">
    <source>
        <dbReference type="ARBA" id="ARBA00023268"/>
    </source>
</evidence>
<evidence type="ECO:0000313" key="10">
    <source>
        <dbReference type="Proteomes" id="UP000718281"/>
    </source>
</evidence>
<dbReference type="EC" id="2.7.7.89" evidence="9"/>
<evidence type="ECO:0000256" key="1">
    <source>
        <dbReference type="ARBA" id="ARBA00022679"/>
    </source>
</evidence>
<dbReference type="InterPro" id="IPR005190">
    <property type="entry name" value="GlnE_rpt_dom"/>
</dbReference>
<dbReference type="CDD" id="cd05401">
    <property type="entry name" value="NT_GlnE_GlnD_like"/>
    <property type="match status" value="2"/>
</dbReference>
<evidence type="ECO:0000256" key="3">
    <source>
        <dbReference type="ARBA" id="ARBA00022741"/>
    </source>
</evidence>
<dbReference type="GO" id="GO:0047388">
    <property type="term" value="F:[glutamine synthetase]-adenylyl-L-tyrosine phosphorylase activity"/>
    <property type="evidence" value="ECO:0007669"/>
    <property type="project" value="UniProtKB-EC"/>
</dbReference>
<comment type="caution">
    <text evidence="9">The sequence shown here is derived from an EMBL/GenBank/DDBJ whole genome shotgun (WGS) entry which is preliminary data.</text>
</comment>
<dbReference type="InterPro" id="IPR013546">
    <property type="entry name" value="PII_UdlTrfase/GS_AdlTrfase"/>
</dbReference>
<dbReference type="Gene3D" id="3.30.460.10">
    <property type="entry name" value="Beta Polymerase, domain 2"/>
    <property type="match status" value="2"/>
</dbReference>
<dbReference type="EMBL" id="JADIXZ010000004">
    <property type="protein sequence ID" value="MBK6300461.1"/>
    <property type="molecule type" value="Genomic_DNA"/>
</dbReference>
<evidence type="ECO:0000256" key="4">
    <source>
        <dbReference type="ARBA" id="ARBA00022840"/>
    </source>
</evidence>
<evidence type="ECO:0000256" key="2">
    <source>
        <dbReference type="ARBA" id="ARBA00022695"/>
    </source>
</evidence>
<dbReference type="SUPFAM" id="SSF81593">
    <property type="entry name" value="Nucleotidyltransferase substrate binding subunit/domain"/>
    <property type="match status" value="2"/>
</dbReference>
<keyword evidence="4" id="KW-0067">ATP-binding</keyword>
<protein>
    <submittedName>
        <fullName evidence="9">Bifunctional [glutamine synthetase] adenylyltransferase/[glutamine synthetase]-adenylyl-L-tyrosine phosphorylase</fullName>
        <ecNumber evidence="9">2.7.7.42</ecNumber>
        <ecNumber evidence="9">2.7.7.89</ecNumber>
    </submittedName>
</protein>
<evidence type="ECO:0000259" key="7">
    <source>
        <dbReference type="Pfam" id="PF03710"/>
    </source>
</evidence>
<name>A0A934X3N6_9MICO</name>
<organism evidence="9 10">
    <name type="scientific">Candidatus Phosphoribacter hodrii</name>
    <dbReference type="NCBI Taxonomy" id="2953743"/>
    <lineage>
        <taxon>Bacteria</taxon>
        <taxon>Bacillati</taxon>
        <taxon>Actinomycetota</taxon>
        <taxon>Actinomycetes</taxon>
        <taxon>Micrococcales</taxon>
        <taxon>Dermatophilaceae</taxon>
        <taxon>Candidatus Phosphoribacter</taxon>
    </lineage>
</organism>
<dbReference type="Gene3D" id="1.20.120.330">
    <property type="entry name" value="Nucleotidyltransferases domain 2"/>
    <property type="match status" value="2"/>
</dbReference>
<keyword evidence="5" id="KW-0460">Magnesium</keyword>
<reference evidence="9 10" key="1">
    <citation type="submission" date="2020-10" db="EMBL/GenBank/DDBJ databases">
        <title>Connecting structure to function with the recovery of over 1000 high-quality activated sludge metagenome-assembled genomes encoding full-length rRNA genes using long-read sequencing.</title>
        <authorList>
            <person name="Singleton C.M."/>
            <person name="Petriglieri F."/>
            <person name="Kristensen J.M."/>
            <person name="Kirkegaard R.H."/>
            <person name="Michaelsen T.Y."/>
            <person name="Andersen M.H."/>
            <person name="Karst S.M."/>
            <person name="Dueholm M.S."/>
            <person name="Nielsen P.H."/>
            <person name="Albertsen M."/>
        </authorList>
    </citation>
    <scope>NUCLEOTIDE SEQUENCE [LARGE SCALE GENOMIC DNA]</scope>
    <source>
        <strain evidence="9">AalE_18-Q3-R2-46_BAT3C.188</strain>
    </source>
</reference>
<keyword evidence="1 9" id="KW-0808">Transferase</keyword>
<dbReference type="PANTHER" id="PTHR30621">
    <property type="entry name" value="GLUTAMINE SYNTHETASE ADENYLYLTRANSFERASE"/>
    <property type="match status" value="1"/>
</dbReference>
<dbReference type="Pfam" id="PF03710">
    <property type="entry name" value="GlnE"/>
    <property type="match status" value="2"/>
</dbReference>